<comment type="similarity">
    <text evidence="2 5">Belongs to the trans-sulfuration enzymes family.</text>
</comment>
<accession>A0ABX1R5R5</accession>
<dbReference type="Gene3D" id="3.90.1150.10">
    <property type="entry name" value="Aspartate Aminotransferase, domain 1"/>
    <property type="match status" value="1"/>
</dbReference>
<comment type="caution">
    <text evidence="6">The sequence shown here is derived from an EMBL/GenBank/DDBJ whole genome shotgun (WGS) entry which is preliminary data.</text>
</comment>
<dbReference type="EMBL" id="JAATNW010000007">
    <property type="protein sequence ID" value="NMH61133.1"/>
    <property type="molecule type" value="Genomic_DNA"/>
</dbReference>
<keyword evidence="4 5" id="KW-0663">Pyridoxal phosphate</keyword>
<dbReference type="InterPro" id="IPR015421">
    <property type="entry name" value="PyrdxlP-dep_Trfase_major"/>
</dbReference>
<dbReference type="PIRSF" id="PIRSF001434">
    <property type="entry name" value="CGS"/>
    <property type="match status" value="1"/>
</dbReference>
<dbReference type="SUPFAM" id="SSF53383">
    <property type="entry name" value="PLP-dependent transferases"/>
    <property type="match status" value="1"/>
</dbReference>
<gene>
    <name evidence="6" type="ORF">HCJ96_13960</name>
</gene>
<dbReference type="RefSeq" id="WP_169211685.1">
    <property type="nucleotide sequence ID" value="NZ_JAATNW010000007.1"/>
</dbReference>
<dbReference type="Pfam" id="PF01053">
    <property type="entry name" value="Cys_Met_Meta_PP"/>
    <property type="match status" value="1"/>
</dbReference>
<evidence type="ECO:0000313" key="7">
    <source>
        <dbReference type="Proteomes" id="UP000709336"/>
    </source>
</evidence>
<name>A0ABX1R5R5_9ALTE</name>
<dbReference type="PANTHER" id="PTHR43797:SF2">
    <property type="entry name" value="HOMOCYSTEINE_CYSTEINE SYNTHASE"/>
    <property type="match status" value="1"/>
</dbReference>
<evidence type="ECO:0000313" key="6">
    <source>
        <dbReference type="EMBL" id="NMH61133.1"/>
    </source>
</evidence>
<evidence type="ECO:0000256" key="5">
    <source>
        <dbReference type="RuleBase" id="RU362118"/>
    </source>
</evidence>
<dbReference type="NCBIfam" id="NF004609">
    <property type="entry name" value="PRK05939.1"/>
    <property type="match status" value="1"/>
</dbReference>
<proteinExistence type="inferred from homology"/>
<dbReference type="InterPro" id="IPR015424">
    <property type="entry name" value="PyrdxlP-dep_Trfase"/>
</dbReference>
<dbReference type="Gene3D" id="3.40.640.10">
    <property type="entry name" value="Type I PLP-dependent aspartate aminotransferase-like (Major domain)"/>
    <property type="match status" value="1"/>
</dbReference>
<reference evidence="6 7" key="1">
    <citation type="submission" date="2020-03" db="EMBL/GenBank/DDBJ databases">
        <title>Alteromonas ponticola sp. nov., isolated from seawater.</title>
        <authorList>
            <person name="Yoon J.-H."/>
            <person name="Kim Y.-O."/>
        </authorList>
    </citation>
    <scope>NUCLEOTIDE SEQUENCE [LARGE SCALE GENOMIC DNA]</scope>
    <source>
        <strain evidence="6 7">MYP5</strain>
    </source>
</reference>
<dbReference type="Proteomes" id="UP000709336">
    <property type="component" value="Unassembled WGS sequence"/>
</dbReference>
<protein>
    <submittedName>
        <fullName evidence="6">Cystathionine gamma-synthase family protein</fullName>
    </submittedName>
</protein>
<dbReference type="InterPro" id="IPR015422">
    <property type="entry name" value="PyrdxlP-dep_Trfase_small"/>
</dbReference>
<evidence type="ECO:0000256" key="2">
    <source>
        <dbReference type="ARBA" id="ARBA00009077"/>
    </source>
</evidence>
<evidence type="ECO:0000256" key="3">
    <source>
        <dbReference type="ARBA" id="ARBA00022679"/>
    </source>
</evidence>
<keyword evidence="7" id="KW-1185">Reference proteome</keyword>
<organism evidence="6 7">
    <name type="scientific">Alteromonas ponticola</name>
    <dbReference type="NCBI Taxonomy" id="2720613"/>
    <lineage>
        <taxon>Bacteria</taxon>
        <taxon>Pseudomonadati</taxon>
        <taxon>Pseudomonadota</taxon>
        <taxon>Gammaproteobacteria</taxon>
        <taxon>Alteromonadales</taxon>
        <taxon>Alteromonadaceae</taxon>
        <taxon>Alteromonas/Salinimonas group</taxon>
        <taxon>Alteromonas</taxon>
    </lineage>
</organism>
<evidence type="ECO:0000256" key="4">
    <source>
        <dbReference type="ARBA" id="ARBA00022898"/>
    </source>
</evidence>
<dbReference type="InterPro" id="IPR000277">
    <property type="entry name" value="Cys/Met-Metab_PyrdxlP-dep_enz"/>
</dbReference>
<keyword evidence="3" id="KW-0808">Transferase</keyword>
<sequence length="417" mass="45833">MTRQGLTTQLVHLDRKNSSIEHGAVHSPTTNSVLFEYKNAQDIIDVFQGKKPGHVYSRSSSPSVSALQEMLCRLEKGAGALCFATGMGAISSTLLALLKQGDHIIVSRYLFGNTRSFMGTLESFGIHISYVDVTRLTEVIDAYQPNTRAVFCETIANPVTQVADVQSIGRYCKERDILFILDNTMTPSIIFDAKAMNVSLVLSSLTKYLSGHGNVLGGAVIDTGNYDWQHYPNIQQQYKVGDPIQWGLTQIKKKGLRDLGATLAPQSAHAISIGLETLALRIQKSCDNALKLATFLDNHEKIKNVFYPGLSHHPQHFLAREHFPQGYGAILSITLGEGIDLVEFLNALDLVICATHLGDNRTLALPVAATIYAENSADERKLMGIDDNMVRLSVGIEDIDDLVNDFSQALNKFNLPE</sequence>
<dbReference type="InterPro" id="IPR006235">
    <property type="entry name" value="OAc-hSer/O-AcSer_sulfhydrylase"/>
</dbReference>
<dbReference type="PANTHER" id="PTHR43797">
    <property type="entry name" value="HOMOCYSTEINE/CYSTEINE SYNTHASE"/>
    <property type="match status" value="1"/>
</dbReference>
<comment type="cofactor">
    <cofactor evidence="1 5">
        <name>pyridoxal 5'-phosphate</name>
        <dbReference type="ChEBI" id="CHEBI:597326"/>
    </cofactor>
</comment>
<evidence type="ECO:0000256" key="1">
    <source>
        <dbReference type="ARBA" id="ARBA00001933"/>
    </source>
</evidence>